<dbReference type="KEGG" id="uam:UABAM_00404"/>
<keyword evidence="2" id="KW-1185">Reference proteome</keyword>
<dbReference type="Proteomes" id="UP000326354">
    <property type="component" value="Chromosome"/>
</dbReference>
<dbReference type="EMBL" id="AP019860">
    <property type="protein sequence ID" value="BBM82061.1"/>
    <property type="molecule type" value="Genomic_DNA"/>
</dbReference>
<proteinExistence type="predicted"/>
<dbReference type="AlphaFoldDB" id="A0A5S9IIL3"/>
<evidence type="ECO:0000313" key="2">
    <source>
        <dbReference type="Proteomes" id="UP000326354"/>
    </source>
</evidence>
<accession>A0A5S9IIL3</accession>
<sequence length="204" mass="23199">MAGNNSLGLDFKQRLLGMKAVEGKFITEKQYTQCLNIIDFFEKDKNLTDILVEKGFMTQNQIRRLEKIIDGELDPDIEAKNINKESASLFGSIALEKCLISQVQLEQALEEQNKYTERGVRVQIGQILLKKGYITLSQISSILESQLNKTYYCKKCSLSTTTSNPKNEILQCTECGLDLVEMKQKKKPQKKQDDILPALNTIEL</sequence>
<organism evidence="1 2">
    <name type="scientific">Uabimicrobium amorphum</name>
    <dbReference type="NCBI Taxonomy" id="2596890"/>
    <lineage>
        <taxon>Bacteria</taxon>
        <taxon>Pseudomonadati</taxon>
        <taxon>Planctomycetota</taxon>
        <taxon>Candidatus Uabimicrobiia</taxon>
        <taxon>Candidatus Uabimicrobiales</taxon>
        <taxon>Candidatus Uabimicrobiaceae</taxon>
        <taxon>Candidatus Uabimicrobium</taxon>
    </lineage>
</organism>
<dbReference type="RefSeq" id="WP_151966317.1">
    <property type="nucleotide sequence ID" value="NZ_AP019860.1"/>
</dbReference>
<evidence type="ECO:0000313" key="1">
    <source>
        <dbReference type="EMBL" id="BBM82061.1"/>
    </source>
</evidence>
<gene>
    <name evidence="1" type="ORF">UABAM_00404</name>
</gene>
<protein>
    <submittedName>
        <fullName evidence="1">Uncharacterized protein</fullName>
    </submittedName>
</protein>
<name>A0A5S9IIL3_UABAM</name>
<reference evidence="1 2" key="1">
    <citation type="submission" date="2019-08" db="EMBL/GenBank/DDBJ databases">
        <title>Complete genome sequence of Candidatus Uab amorphum.</title>
        <authorList>
            <person name="Shiratori T."/>
            <person name="Suzuki S."/>
            <person name="Kakizawa Y."/>
            <person name="Ishida K."/>
        </authorList>
    </citation>
    <scope>NUCLEOTIDE SEQUENCE [LARGE SCALE GENOMIC DNA]</scope>
    <source>
        <strain evidence="1 2">SRT547</strain>
    </source>
</reference>